<dbReference type="PANTHER" id="PTHR33542:SF3">
    <property type="entry name" value="SIROHYDROCHLORIN FERROCHELATASE, CHLOROPLASTIC"/>
    <property type="match status" value="1"/>
</dbReference>
<dbReference type="RefSeq" id="WP_125672266.1">
    <property type="nucleotide sequence ID" value="NZ_RCOS01000137.1"/>
</dbReference>
<dbReference type="Pfam" id="PF01903">
    <property type="entry name" value="CbiX"/>
    <property type="match status" value="1"/>
</dbReference>
<keyword evidence="5" id="KW-1185">Reference proteome</keyword>
<dbReference type="AlphaFoldDB" id="A0A429GFX1"/>
<keyword evidence="2" id="KW-0456">Lyase</keyword>
<organism evidence="3 5">
    <name type="scientific">Candidatus Methanodesulfokora washburnensis</name>
    <dbReference type="NCBI Taxonomy" id="2478471"/>
    <lineage>
        <taxon>Archaea</taxon>
        <taxon>Thermoproteota</taxon>
        <taxon>Candidatus Korarchaeia</taxon>
        <taxon>Candidatus Korarchaeia incertae sedis</taxon>
        <taxon>Candidatus Methanodesulfokora</taxon>
    </lineage>
</organism>
<evidence type="ECO:0000313" key="6">
    <source>
        <dbReference type="Proteomes" id="UP000316217"/>
    </source>
</evidence>
<evidence type="ECO:0008006" key="7">
    <source>
        <dbReference type="Google" id="ProtNLM"/>
    </source>
</evidence>
<dbReference type="EMBL" id="RCOS01000137">
    <property type="protein sequence ID" value="RSN72831.1"/>
    <property type="molecule type" value="Genomic_DNA"/>
</dbReference>
<proteinExistence type="predicted"/>
<reference evidence="3 5" key="1">
    <citation type="submission" date="2018-10" db="EMBL/GenBank/DDBJ databases">
        <title>Co-occurring genomic capacity for anaerobic methane metabolism and dissimilatory sulfite reduction discovered in the Korarchaeota.</title>
        <authorList>
            <person name="Mckay L.J."/>
            <person name="Dlakic M."/>
            <person name="Fields M.W."/>
            <person name="Delmont T.O."/>
            <person name="Eren A.M."/>
            <person name="Jay Z.J."/>
            <person name="Klingelsmith K.B."/>
            <person name="Rusch D.B."/>
            <person name="Inskeep W.P."/>
        </authorList>
    </citation>
    <scope>NUCLEOTIDE SEQUENCE [LARGE SCALE GENOMIC DNA]</scope>
    <source>
        <strain evidence="3 5">MDKW</strain>
    </source>
</reference>
<accession>A0A429GFX1</accession>
<dbReference type="InterPro" id="IPR002762">
    <property type="entry name" value="CbiX-like"/>
</dbReference>
<dbReference type="SUPFAM" id="SSF53800">
    <property type="entry name" value="Chelatase"/>
    <property type="match status" value="1"/>
</dbReference>
<sequence>MEDVVALLIYHGSTLDFQKENARKMTEALKKRNMFADVYYSFMNVNKPSIREALREIARKGHRKVVAIPVFLSEGAHTVHDIPKELGVQGREKEEIVDVDGIKLKVIYASTIGFDERIADILIERGREAVNKAENAKNRKEE</sequence>
<dbReference type="OrthoDB" id="11653at2157"/>
<dbReference type="Proteomes" id="UP000316217">
    <property type="component" value="Unassembled WGS sequence"/>
</dbReference>
<dbReference type="Proteomes" id="UP000277582">
    <property type="component" value="Unassembled WGS sequence"/>
</dbReference>
<evidence type="ECO:0000313" key="4">
    <source>
        <dbReference type="EMBL" id="RZN63752.1"/>
    </source>
</evidence>
<evidence type="ECO:0000256" key="1">
    <source>
        <dbReference type="ARBA" id="ARBA00022723"/>
    </source>
</evidence>
<reference evidence="4 6" key="2">
    <citation type="journal article" date="2019" name="Nat. Microbiol.">
        <title>Wide diversity of methane and short-chain alkane metabolisms in uncultured archaea.</title>
        <authorList>
            <person name="Borrel G."/>
            <person name="Adam P.S."/>
            <person name="McKay L.J."/>
            <person name="Chen L.X."/>
            <person name="Sierra-Garcia I.N."/>
            <person name="Sieber C.M."/>
            <person name="Letourneur Q."/>
            <person name="Ghozlane A."/>
            <person name="Andersen G.L."/>
            <person name="Li W.J."/>
            <person name="Hallam S.J."/>
            <person name="Muyzer G."/>
            <person name="de Oliveira V.M."/>
            <person name="Inskeep W.P."/>
            <person name="Banfield J.F."/>
            <person name="Gribaldo S."/>
        </authorList>
    </citation>
    <scope>NUCLEOTIDE SEQUENCE [LARGE SCALE GENOMIC DNA]</scope>
    <source>
        <strain evidence="4">NM4</strain>
    </source>
</reference>
<comment type="caution">
    <text evidence="3">The sequence shown here is derived from an EMBL/GenBank/DDBJ whole genome shotgun (WGS) entry which is preliminary data.</text>
</comment>
<evidence type="ECO:0000313" key="3">
    <source>
        <dbReference type="EMBL" id="RSN72831.1"/>
    </source>
</evidence>
<dbReference type="InterPro" id="IPR050963">
    <property type="entry name" value="Sirohydro_Cobaltochel/CbiX"/>
</dbReference>
<dbReference type="PANTHER" id="PTHR33542">
    <property type="entry name" value="SIROHYDROCHLORIN FERROCHELATASE, CHLOROPLASTIC"/>
    <property type="match status" value="1"/>
</dbReference>
<dbReference type="GO" id="GO:0046872">
    <property type="term" value="F:metal ion binding"/>
    <property type="evidence" value="ECO:0007669"/>
    <property type="project" value="UniProtKB-KW"/>
</dbReference>
<dbReference type="Gene3D" id="3.40.50.1400">
    <property type="match status" value="1"/>
</dbReference>
<protein>
    <recommendedName>
        <fullName evidence="7">Sirohydrochlorin cobaltochelatase</fullName>
    </recommendedName>
</protein>
<evidence type="ECO:0000256" key="2">
    <source>
        <dbReference type="ARBA" id="ARBA00023239"/>
    </source>
</evidence>
<dbReference type="GO" id="GO:0016829">
    <property type="term" value="F:lyase activity"/>
    <property type="evidence" value="ECO:0007669"/>
    <property type="project" value="UniProtKB-KW"/>
</dbReference>
<evidence type="ECO:0000313" key="5">
    <source>
        <dbReference type="Proteomes" id="UP000277582"/>
    </source>
</evidence>
<name>A0A429GFX1_9CREN</name>
<dbReference type="CDD" id="cd03416">
    <property type="entry name" value="CbiX_SirB_N"/>
    <property type="match status" value="1"/>
</dbReference>
<dbReference type="EMBL" id="RXII01000001">
    <property type="protein sequence ID" value="RZN63752.1"/>
    <property type="molecule type" value="Genomic_DNA"/>
</dbReference>
<keyword evidence="1" id="KW-0479">Metal-binding</keyword>
<gene>
    <name evidence="3" type="ORF">D6D85_12350</name>
    <name evidence="4" type="ORF">EF810_00180</name>
</gene>